<proteinExistence type="predicted"/>
<gene>
    <name evidence="2" type="ORF">CALCODRAFT_558676</name>
</gene>
<keyword evidence="1" id="KW-0732">Signal</keyword>
<reference evidence="2 3" key="1">
    <citation type="journal article" date="2016" name="Mol. Biol. Evol.">
        <title>Comparative Genomics of Early-Diverging Mushroom-Forming Fungi Provides Insights into the Origins of Lignocellulose Decay Capabilities.</title>
        <authorList>
            <person name="Nagy L.G."/>
            <person name="Riley R."/>
            <person name="Tritt A."/>
            <person name="Adam C."/>
            <person name="Daum C."/>
            <person name="Floudas D."/>
            <person name="Sun H."/>
            <person name="Yadav J.S."/>
            <person name="Pangilinan J."/>
            <person name="Larsson K.H."/>
            <person name="Matsuura K."/>
            <person name="Barry K."/>
            <person name="Labutti K."/>
            <person name="Kuo R."/>
            <person name="Ohm R.A."/>
            <person name="Bhattacharya S.S."/>
            <person name="Shirouzu T."/>
            <person name="Yoshinaga Y."/>
            <person name="Martin F.M."/>
            <person name="Grigoriev I.V."/>
            <person name="Hibbett D.S."/>
        </authorList>
    </citation>
    <scope>NUCLEOTIDE SEQUENCE [LARGE SCALE GENOMIC DNA]</scope>
    <source>
        <strain evidence="2 3">HHB12733</strain>
    </source>
</reference>
<dbReference type="Proteomes" id="UP000076842">
    <property type="component" value="Unassembled WGS sequence"/>
</dbReference>
<dbReference type="InParanoid" id="A0A165CSI8"/>
<evidence type="ECO:0008006" key="4">
    <source>
        <dbReference type="Google" id="ProtNLM"/>
    </source>
</evidence>
<protein>
    <recommendedName>
        <fullName evidence="4">SRCR domain-containing protein</fullName>
    </recommendedName>
</protein>
<dbReference type="OrthoDB" id="73875at2759"/>
<sequence length="185" mass="19507">MAPHLSLCWLCSLIFSVTRATAKLYTVGIEDQTFPDILIASGFVPAPGVWRGTAPWCAGDCQPGEVQVGSASNGATAVPSSGFGKGCLIGNKRLCSPQYSTCTSVTTAIQIVCQSVEGLELQVAAYSNCRVRDLAAACSIGGSQPALVVTTVDESEPYSSLSMHWFCEMWRGKAIIAPRAVTLQL</sequence>
<organism evidence="2 3">
    <name type="scientific">Calocera cornea HHB12733</name>
    <dbReference type="NCBI Taxonomy" id="1353952"/>
    <lineage>
        <taxon>Eukaryota</taxon>
        <taxon>Fungi</taxon>
        <taxon>Dikarya</taxon>
        <taxon>Basidiomycota</taxon>
        <taxon>Agaricomycotina</taxon>
        <taxon>Dacrymycetes</taxon>
        <taxon>Dacrymycetales</taxon>
        <taxon>Dacrymycetaceae</taxon>
        <taxon>Calocera</taxon>
    </lineage>
</organism>
<evidence type="ECO:0000313" key="2">
    <source>
        <dbReference type="EMBL" id="KZT51316.1"/>
    </source>
</evidence>
<evidence type="ECO:0000256" key="1">
    <source>
        <dbReference type="SAM" id="SignalP"/>
    </source>
</evidence>
<accession>A0A165CSI8</accession>
<dbReference type="EMBL" id="KV424113">
    <property type="protein sequence ID" value="KZT51316.1"/>
    <property type="molecule type" value="Genomic_DNA"/>
</dbReference>
<evidence type="ECO:0000313" key="3">
    <source>
        <dbReference type="Proteomes" id="UP000076842"/>
    </source>
</evidence>
<keyword evidence="3" id="KW-1185">Reference proteome</keyword>
<dbReference type="AlphaFoldDB" id="A0A165CSI8"/>
<feature type="chain" id="PRO_5007856144" description="SRCR domain-containing protein" evidence="1">
    <location>
        <begin position="23"/>
        <end position="185"/>
    </location>
</feature>
<name>A0A165CSI8_9BASI</name>
<feature type="signal peptide" evidence="1">
    <location>
        <begin position="1"/>
        <end position="22"/>
    </location>
</feature>